<feature type="transmembrane region" description="Helical" evidence="2">
    <location>
        <begin position="367"/>
        <end position="392"/>
    </location>
</feature>
<feature type="transmembrane region" description="Helical" evidence="2">
    <location>
        <begin position="488"/>
        <end position="506"/>
    </location>
</feature>
<feature type="transmembrane region" description="Helical" evidence="2">
    <location>
        <begin position="868"/>
        <end position="893"/>
    </location>
</feature>
<evidence type="ECO:0000256" key="1">
    <source>
        <dbReference type="SAM" id="MobiDB-lite"/>
    </source>
</evidence>
<comment type="caution">
    <text evidence="3">The sequence shown here is derived from an EMBL/GenBank/DDBJ whole genome shotgun (WGS) entry which is preliminary data.</text>
</comment>
<feature type="transmembrane region" description="Helical" evidence="2">
    <location>
        <begin position="572"/>
        <end position="596"/>
    </location>
</feature>
<dbReference type="EMBL" id="JAATEM010000020">
    <property type="protein sequence ID" value="NJP51850.1"/>
    <property type="molecule type" value="Genomic_DNA"/>
</dbReference>
<gene>
    <name evidence="3" type="ORF">HCJ93_17710</name>
</gene>
<reference evidence="3 4" key="1">
    <citation type="submission" date="2020-03" db="EMBL/GenBank/DDBJ databases">
        <title>WGS of actinomycetes isolated from Thailand.</title>
        <authorList>
            <person name="Thawai C."/>
        </authorList>
    </citation>
    <scope>NUCLEOTIDE SEQUENCE [LARGE SCALE GENOMIC DNA]</scope>
    <source>
        <strain evidence="3 4">SBST2-5</strain>
    </source>
</reference>
<feature type="transmembrane region" description="Helical" evidence="2">
    <location>
        <begin position="916"/>
        <end position="935"/>
    </location>
</feature>
<evidence type="ECO:0000256" key="2">
    <source>
        <dbReference type="SAM" id="Phobius"/>
    </source>
</evidence>
<proteinExistence type="predicted"/>
<evidence type="ECO:0008006" key="5">
    <source>
        <dbReference type="Google" id="ProtNLM"/>
    </source>
</evidence>
<dbReference type="RefSeq" id="WP_167996694.1">
    <property type="nucleotide sequence ID" value="NZ_JAATEM010000020.1"/>
</dbReference>
<dbReference type="Proteomes" id="UP000730591">
    <property type="component" value="Unassembled WGS sequence"/>
</dbReference>
<feature type="transmembrane region" description="Helical" evidence="2">
    <location>
        <begin position="413"/>
        <end position="435"/>
    </location>
</feature>
<accession>A0ABX1A6B9</accession>
<keyword evidence="2" id="KW-1133">Transmembrane helix</keyword>
<organism evidence="3 4">
    <name type="scientific">Streptomyces composti</name>
    <dbReference type="NCBI Taxonomy" id="2720025"/>
    <lineage>
        <taxon>Bacteria</taxon>
        <taxon>Bacillati</taxon>
        <taxon>Actinomycetota</taxon>
        <taxon>Actinomycetes</taxon>
        <taxon>Kitasatosporales</taxon>
        <taxon>Streptomycetaceae</taxon>
        <taxon>Streptomyces</taxon>
    </lineage>
</organism>
<keyword evidence="2" id="KW-0812">Transmembrane</keyword>
<feature type="transmembrane region" description="Helical" evidence="2">
    <location>
        <begin position="518"/>
        <end position="538"/>
    </location>
</feature>
<protein>
    <recommendedName>
        <fullName evidence="5">ABC transporter permease</fullName>
    </recommendedName>
</protein>
<evidence type="ECO:0000313" key="4">
    <source>
        <dbReference type="Proteomes" id="UP000730591"/>
    </source>
</evidence>
<keyword evidence="2" id="KW-0472">Membrane</keyword>
<keyword evidence="4" id="KW-1185">Reference proteome</keyword>
<feature type="transmembrane region" description="Helical" evidence="2">
    <location>
        <begin position="447"/>
        <end position="467"/>
    </location>
</feature>
<evidence type="ECO:0000313" key="3">
    <source>
        <dbReference type="EMBL" id="NJP51850.1"/>
    </source>
</evidence>
<feature type="region of interest" description="Disordered" evidence="1">
    <location>
        <begin position="1"/>
        <end position="32"/>
    </location>
</feature>
<sequence length="955" mass="99788">MRRTQRPPRAPAIPGRRRTHAPATPERRPPRAPAALREMRAELPLLVCTTLLIALLSAVAAGAPALLDRFAGEALTARLDQAQRSAPGLRLSARFEPATRRGPRDLATGLGEGLHAATTVIGNAVPGPLKGRLAPYATRVELASVGIRTAGRETALGLIHASDAPGRAVYAEGRPPDPRSRTIEVAFSTRTRDTLKLRLGQRLPLRPGSLEPAGATAVVVGFFTADERGSGPGARLWREQPLLARPSQQPPRDGSGPRWEARALVAPRTLTTLQDRTGVTLTADWSLRLDLDVAAAARFAGEEGRKELRRLLTRYPDDARTAYCGDIGSFGGMYCRIGDHAASSLDDRTPLLDSLDTFGRQWRHGRVVISFALASLLAVGVLTVVATALLALRRRLDVHRLQRARGASAHRLALTRAAHTAPAALAGLAAGLTAARSLPPAAPADHYGAGVAVLVWLLLPALTWYALRDRTARTRQDAPGPRRGGRRIVAELLVLLLAAAGVAALRTRGTAGAGPDPLLAAVPALLGLAVVAVLLRCYPLPVRLAARWAARGRGAVALIALSRAAKEAPARALALLVLVVTLAGAVSGGIVVGTLADARRTAAAWQAGADAAYLGAAHHPGVAERLARARGVESTVRVRQLRVDPTSATSGERHGVGSLLAVDGDRLRAASPDSEAGRALAAARIGSTAPSGGDIPVLASDARTGEALTIVSHGRKLRLRVVGRLPAEVLRDPALGPVRSSTTARDRMLLTDNRALTAIDPGDYEQTALLLYGPRLDVRELRAVVPEAASAAALGELRIRAEEEAEASSDGLIRVLVTAHTGCTALAVALALPALLLDLLLSAPARVRTAAHLRTLGLNCGATSALHLLQLLPMVLAALVGGGALGLMLPVLLEPALRLDEFTGGPGTPGTAPDPLLAAAAGAGLGLLVLTAVGMETWWGGRRRLGAVLRLTEER</sequence>
<feature type="transmembrane region" description="Helical" evidence="2">
    <location>
        <begin position="825"/>
        <end position="847"/>
    </location>
</feature>
<name>A0ABX1A6B9_9ACTN</name>